<dbReference type="EMBL" id="JABANE010000041">
    <property type="protein sequence ID" value="NME69403.1"/>
    <property type="molecule type" value="Genomic_DNA"/>
</dbReference>
<dbReference type="Gene3D" id="2.60.40.1180">
    <property type="entry name" value="Golgi alpha-mannosidase II"/>
    <property type="match status" value="1"/>
</dbReference>
<dbReference type="InterPro" id="IPR019492">
    <property type="entry name" value="Cyclo-malto-dextrinase_C"/>
</dbReference>
<feature type="chain" id="PRO_5031452409" evidence="3">
    <location>
        <begin position="22"/>
        <end position="624"/>
    </location>
</feature>
<dbReference type="SUPFAM" id="SSF51011">
    <property type="entry name" value="Glycosyl hydrolase domain"/>
    <property type="match status" value="1"/>
</dbReference>
<dbReference type="Proteomes" id="UP000576082">
    <property type="component" value="Unassembled WGS sequence"/>
</dbReference>
<dbReference type="Gene3D" id="2.60.40.10">
    <property type="entry name" value="Immunoglobulins"/>
    <property type="match status" value="1"/>
</dbReference>
<dbReference type="InterPro" id="IPR006047">
    <property type="entry name" value="GH13_cat_dom"/>
</dbReference>
<accession>A0A7X9XAA4</accession>
<evidence type="ECO:0000256" key="3">
    <source>
        <dbReference type="SAM" id="SignalP"/>
    </source>
</evidence>
<keyword evidence="6" id="KW-1185">Reference proteome</keyword>
<dbReference type="Pfam" id="PF09087">
    <property type="entry name" value="Cyc-maltodext_N"/>
    <property type="match status" value="1"/>
</dbReference>
<dbReference type="AlphaFoldDB" id="A0A7X9XAA4"/>
<proteinExistence type="predicted"/>
<dbReference type="SMART" id="SM00642">
    <property type="entry name" value="Aamy"/>
    <property type="match status" value="1"/>
</dbReference>
<dbReference type="Pfam" id="PF00128">
    <property type="entry name" value="Alpha-amylase"/>
    <property type="match status" value="1"/>
</dbReference>
<comment type="caution">
    <text evidence="5">The sequence shown here is derived from an EMBL/GenBank/DDBJ whole genome shotgun (WGS) entry which is preliminary data.</text>
</comment>
<dbReference type="InterPro" id="IPR015171">
    <property type="entry name" value="Cyc-maltodext_N"/>
</dbReference>
<evidence type="ECO:0000256" key="2">
    <source>
        <dbReference type="ARBA" id="ARBA00023295"/>
    </source>
</evidence>
<feature type="signal peptide" evidence="3">
    <location>
        <begin position="1"/>
        <end position="21"/>
    </location>
</feature>
<dbReference type="PANTHER" id="PTHR10357:SF210">
    <property type="entry name" value="MALTODEXTRIN GLUCOSIDASE"/>
    <property type="match status" value="1"/>
</dbReference>
<dbReference type="InterPro" id="IPR014756">
    <property type="entry name" value="Ig_E-set"/>
</dbReference>
<feature type="domain" description="Glycosyl hydrolase family 13 catalytic" evidence="4">
    <location>
        <begin position="133"/>
        <end position="535"/>
    </location>
</feature>
<keyword evidence="2" id="KW-0326">Glycosidase</keyword>
<evidence type="ECO:0000256" key="1">
    <source>
        <dbReference type="ARBA" id="ARBA00022801"/>
    </source>
</evidence>
<protein>
    <submittedName>
        <fullName evidence="5">Glycoside hydrolase family 13 protein</fullName>
    </submittedName>
</protein>
<dbReference type="Pfam" id="PF10438">
    <property type="entry name" value="Cyc-maltodext_C"/>
    <property type="match status" value="1"/>
</dbReference>
<keyword evidence="1 5" id="KW-0378">Hydrolase</keyword>
<evidence type="ECO:0000259" key="4">
    <source>
        <dbReference type="SMART" id="SM00642"/>
    </source>
</evidence>
<sequence>MKMKYLLTLLMSITILSFSHAKGKVSIDRVEPAFWWAGMVNPELQVLVHGENINDLDPSIAYEGVTLEQVIKVENPNYLFLNLKLSETVEPGKFPIQFKRKGKVVFTYDYELKARAKNSANRKGFSNEDVMYLITPDRFANAIPENDHVEGMYEDTDRSDNGKRHGGDLQGIIDNLDYLKGLGFTAIWICPVLESNQVDYSYHGYAITDYYKVDARYGSNEDYVRLVDEAKKRGIKIIMDQVENHAGLNHWWTKDLPTKDWYHSADKAVKPTTNHNRSSLADPYTTPSEKRAFSDGWFVDRMPDLNQSNPLMSKYLIQNSIWWVEYAGLGGIRQDTFSYPDPEFMSDWSRSIMEEYPNFNIVGEEWTSNPALIARWQVGKVNTNGYKCYMPSMMDFPNQEAFVKSLNVSPDESWQDSFGAAHGMLANDFLYVDPYNLVTFMDNHDMARIYDQVNQNYDLYQMAMVYLYTLRGIPQVYYGTEITLSYPENPGDHGGLRIDMPGGWEGDKVNAFTGEGLNEQQKNAQNLIKKLNQYRTKTTALQTGKLVHYYPKNETYVMFRFDEKTKVMTIFNKNADKTELKLDRFNETLKGAKSATDILTGKKYDLSSGVISIEGTSALMLELK</sequence>
<dbReference type="Gene3D" id="3.20.20.80">
    <property type="entry name" value="Glycosidases"/>
    <property type="match status" value="1"/>
</dbReference>
<gene>
    <name evidence="5" type="ORF">HHU12_15615</name>
</gene>
<evidence type="ECO:0000313" key="6">
    <source>
        <dbReference type="Proteomes" id="UP000576082"/>
    </source>
</evidence>
<keyword evidence="3" id="KW-0732">Signal</keyword>
<dbReference type="InterPro" id="IPR013780">
    <property type="entry name" value="Glyco_hydro_b"/>
</dbReference>
<dbReference type="SUPFAM" id="SSF51445">
    <property type="entry name" value="(Trans)glycosidases"/>
    <property type="match status" value="1"/>
</dbReference>
<dbReference type="InterPro" id="IPR017853">
    <property type="entry name" value="GH"/>
</dbReference>
<organism evidence="5 6">
    <name type="scientific">Flammeovirga aprica JL-4</name>
    <dbReference type="NCBI Taxonomy" id="694437"/>
    <lineage>
        <taxon>Bacteria</taxon>
        <taxon>Pseudomonadati</taxon>
        <taxon>Bacteroidota</taxon>
        <taxon>Cytophagia</taxon>
        <taxon>Cytophagales</taxon>
        <taxon>Flammeovirgaceae</taxon>
        <taxon>Flammeovirga</taxon>
    </lineage>
</organism>
<evidence type="ECO:0000313" key="5">
    <source>
        <dbReference type="EMBL" id="NME69403.1"/>
    </source>
</evidence>
<dbReference type="GO" id="GO:0005975">
    <property type="term" value="P:carbohydrate metabolic process"/>
    <property type="evidence" value="ECO:0007669"/>
    <property type="project" value="InterPro"/>
</dbReference>
<dbReference type="PANTHER" id="PTHR10357">
    <property type="entry name" value="ALPHA-AMYLASE FAMILY MEMBER"/>
    <property type="match status" value="1"/>
</dbReference>
<dbReference type="GO" id="GO:0016798">
    <property type="term" value="F:hydrolase activity, acting on glycosyl bonds"/>
    <property type="evidence" value="ECO:0007669"/>
    <property type="project" value="UniProtKB-KW"/>
</dbReference>
<dbReference type="CDD" id="cd11340">
    <property type="entry name" value="AmyAc_bac_CMD_like_3"/>
    <property type="match status" value="1"/>
</dbReference>
<dbReference type="SUPFAM" id="SSF81296">
    <property type="entry name" value="E set domains"/>
    <property type="match status" value="1"/>
</dbReference>
<dbReference type="InterPro" id="IPR013783">
    <property type="entry name" value="Ig-like_fold"/>
</dbReference>
<reference evidence="5 6" key="1">
    <citation type="submission" date="2020-04" db="EMBL/GenBank/DDBJ databases">
        <title>Flammeovirga sp. SR4, a novel species isolated from seawater.</title>
        <authorList>
            <person name="Wang X."/>
        </authorList>
    </citation>
    <scope>NUCLEOTIDE SEQUENCE [LARGE SCALE GENOMIC DNA]</scope>
    <source>
        <strain evidence="5 6">ATCC 23126</strain>
    </source>
</reference>
<name>A0A7X9XAA4_9BACT</name>